<dbReference type="InterPro" id="IPR012340">
    <property type="entry name" value="NA-bd_OB-fold"/>
</dbReference>
<feature type="compositionally biased region" description="Basic and acidic residues" evidence="1">
    <location>
        <begin position="59"/>
        <end position="93"/>
    </location>
</feature>
<dbReference type="InterPro" id="IPR003029">
    <property type="entry name" value="S1_domain"/>
</dbReference>
<evidence type="ECO:0000259" key="2">
    <source>
        <dbReference type="PROSITE" id="PS50126"/>
    </source>
</evidence>
<evidence type="ECO:0000313" key="4">
    <source>
        <dbReference type="Proteomes" id="UP000461880"/>
    </source>
</evidence>
<dbReference type="PROSITE" id="PS50126">
    <property type="entry name" value="S1"/>
    <property type="match status" value="1"/>
</dbReference>
<feature type="compositionally biased region" description="Basic and acidic residues" evidence="1">
    <location>
        <begin position="1"/>
        <end position="10"/>
    </location>
</feature>
<protein>
    <recommendedName>
        <fullName evidence="2">S1 motif domain-containing protein</fullName>
    </recommendedName>
</protein>
<accession>A0A7X2NRX6</accession>
<feature type="region of interest" description="Disordered" evidence="1">
    <location>
        <begin position="1"/>
        <end position="108"/>
    </location>
</feature>
<dbReference type="GO" id="GO:0003676">
    <property type="term" value="F:nucleic acid binding"/>
    <property type="evidence" value="ECO:0007669"/>
    <property type="project" value="InterPro"/>
</dbReference>
<evidence type="ECO:0000256" key="1">
    <source>
        <dbReference type="SAM" id="MobiDB-lite"/>
    </source>
</evidence>
<feature type="domain" description="S1 motif" evidence="2">
    <location>
        <begin position="257"/>
        <end position="334"/>
    </location>
</feature>
<sequence>MEEPKNRTEESTEPEVPEELQPDHPEHEEPDAALQSEEVIASDIVVPSDNEPAEEAPEEPVHPEEEVKLTEAERRQGKHRTIADDRIGDRRPGDIIAESETSEAEREESEWRLITRLARTKGIVWTSVDGIEETGRKSKSLLFTARVHGERIAIPEALFWMPDTTFGSHYAEKDEAVKFQTRKDAARRRIGSTIPVIITRAERDTVHAKYSDGSEYTYHRSGLLGSRVDAMLMLQEHWFHPDLAKHPELADREIRKGDIFERAEVLSVREDSVTVELFGVETTMHLYDAGGKEYLEDCQEKYHPGDQVRVMVTGIRHSVVKDASEKDRAIVNLFASARRAEIRFDAKAFAEVQVGGIYFGTVSHMSKAGRYIVILKNGVTAFINPAAVVGRIMLNPGDRVTVEVKVKYDETVTGVAMKY</sequence>
<evidence type="ECO:0000313" key="3">
    <source>
        <dbReference type="EMBL" id="MSS58216.1"/>
    </source>
</evidence>
<dbReference type="Proteomes" id="UP000461880">
    <property type="component" value="Unassembled WGS sequence"/>
</dbReference>
<comment type="caution">
    <text evidence="3">The sequence shown here is derived from an EMBL/GenBank/DDBJ whole genome shotgun (WGS) entry which is preliminary data.</text>
</comment>
<organism evidence="3 4">
    <name type="scientific">Stecheria intestinalis</name>
    <dbReference type="NCBI Taxonomy" id="2606630"/>
    <lineage>
        <taxon>Bacteria</taxon>
        <taxon>Bacillati</taxon>
        <taxon>Bacillota</taxon>
        <taxon>Erysipelotrichia</taxon>
        <taxon>Erysipelotrichales</taxon>
        <taxon>Erysipelotrichaceae</taxon>
        <taxon>Stecheria</taxon>
    </lineage>
</organism>
<dbReference type="EMBL" id="VUMN01000008">
    <property type="protein sequence ID" value="MSS58216.1"/>
    <property type="molecule type" value="Genomic_DNA"/>
</dbReference>
<reference evidence="3 4" key="1">
    <citation type="submission" date="2019-08" db="EMBL/GenBank/DDBJ databases">
        <title>In-depth cultivation of the pig gut microbiome towards novel bacterial diversity and tailored functional studies.</title>
        <authorList>
            <person name="Wylensek D."/>
            <person name="Hitch T.C.A."/>
            <person name="Clavel T."/>
        </authorList>
    </citation>
    <scope>NUCLEOTIDE SEQUENCE [LARGE SCALE GENOMIC DNA]</scope>
    <source>
        <strain evidence="3 4">Oil+RF-744-GAM-WT-6</strain>
    </source>
</reference>
<keyword evidence="4" id="KW-1185">Reference proteome</keyword>
<dbReference type="SUPFAM" id="SSF50249">
    <property type="entry name" value="Nucleic acid-binding proteins"/>
    <property type="match status" value="1"/>
</dbReference>
<dbReference type="AlphaFoldDB" id="A0A7X2NRX6"/>
<gene>
    <name evidence="3" type="ORF">FYJ51_04780</name>
</gene>
<name>A0A7X2NRX6_9FIRM</name>
<dbReference type="RefSeq" id="WP_154503883.1">
    <property type="nucleotide sequence ID" value="NZ_VUMN01000008.1"/>
</dbReference>
<proteinExistence type="predicted"/>
<feature type="compositionally biased region" description="Acidic residues" evidence="1">
    <location>
        <begin position="11"/>
        <end position="20"/>
    </location>
</feature>